<organism evidence="1 2">
    <name type="scientific">Eretmocerus hayati</name>
    <dbReference type="NCBI Taxonomy" id="131215"/>
    <lineage>
        <taxon>Eukaryota</taxon>
        <taxon>Metazoa</taxon>
        <taxon>Ecdysozoa</taxon>
        <taxon>Arthropoda</taxon>
        <taxon>Hexapoda</taxon>
        <taxon>Insecta</taxon>
        <taxon>Pterygota</taxon>
        <taxon>Neoptera</taxon>
        <taxon>Endopterygota</taxon>
        <taxon>Hymenoptera</taxon>
        <taxon>Apocrita</taxon>
        <taxon>Proctotrupomorpha</taxon>
        <taxon>Chalcidoidea</taxon>
        <taxon>Aphelinidae</taxon>
        <taxon>Aphelininae</taxon>
        <taxon>Eretmocerus</taxon>
    </lineage>
</organism>
<name>A0ACC2Q1T4_9HYME</name>
<reference evidence="1" key="1">
    <citation type="submission" date="2023-04" db="EMBL/GenBank/DDBJ databases">
        <title>A chromosome-level genome assembly of the parasitoid wasp Eretmocerus hayati.</title>
        <authorList>
            <person name="Zhong Y."/>
            <person name="Liu S."/>
            <person name="Liu Y."/>
        </authorList>
    </citation>
    <scope>NUCLEOTIDE SEQUENCE</scope>
    <source>
        <strain evidence="1">ZJU_SS_LIU_2023</strain>
    </source>
</reference>
<evidence type="ECO:0000313" key="1">
    <source>
        <dbReference type="EMBL" id="KAJ8688020.1"/>
    </source>
</evidence>
<evidence type="ECO:0000313" key="2">
    <source>
        <dbReference type="Proteomes" id="UP001239111"/>
    </source>
</evidence>
<dbReference type="EMBL" id="CM056741">
    <property type="protein sequence ID" value="KAJ8688020.1"/>
    <property type="molecule type" value="Genomic_DNA"/>
</dbReference>
<dbReference type="Proteomes" id="UP001239111">
    <property type="component" value="Chromosome 1"/>
</dbReference>
<keyword evidence="2" id="KW-1185">Reference proteome</keyword>
<sequence length="160" mass="18366">MAQLDQIYHNIDHDLDFVQSADEVSEIQKFYVDKSIFITGATGFMGKCLVEKLLRSCPRVKRLYLLMRESKKLSVEDRLNKYFEDKVFSKLKSLDPDFTKKITALKGDLNLERCGLSDKDIDHLKKNTNIIFHAAANVMFTANVKESLTVNVLATKFILD</sequence>
<proteinExistence type="predicted"/>
<accession>A0ACC2Q1T4</accession>
<comment type="caution">
    <text evidence="1">The sequence shown here is derived from an EMBL/GenBank/DDBJ whole genome shotgun (WGS) entry which is preliminary data.</text>
</comment>
<gene>
    <name evidence="1" type="ORF">QAD02_023815</name>
</gene>
<protein>
    <submittedName>
        <fullName evidence="1">Uncharacterized protein</fullName>
    </submittedName>
</protein>